<organism evidence="8 9">
    <name type="scientific">Inhella gelatinilytica</name>
    <dbReference type="NCBI Taxonomy" id="2795030"/>
    <lineage>
        <taxon>Bacteria</taxon>
        <taxon>Pseudomonadati</taxon>
        <taxon>Pseudomonadota</taxon>
        <taxon>Betaproteobacteria</taxon>
        <taxon>Burkholderiales</taxon>
        <taxon>Sphaerotilaceae</taxon>
        <taxon>Inhella</taxon>
    </lineage>
</organism>
<sequence>MKLSLLALLLSASFAAQAQNITTVNGKPVPKARAEALIQQVTKNGQPRTPELEKQAKDEVVRREVLIQEAERRGIPASADFKAQMELARQAIMMRELQTAVAKTSPVTDADAEAEYNKVKAAQAGMEYRARHILVETEAEAIDIIKKLNGGTKFEDLASKSKDPGSAARGGDLDWANPNSYVPEFSQAMIALKKGELTQNPVKSQFGYHVIRLDDTREAQFPPFADVKGQVLQRLQQMRWAEFQKKLFDGAKTDYKFD</sequence>
<name>A0A931ITK7_9BURK</name>
<dbReference type="PROSITE" id="PS50198">
    <property type="entry name" value="PPIC_PPIASE_2"/>
    <property type="match status" value="1"/>
</dbReference>
<comment type="catalytic activity">
    <reaction evidence="1">
        <text>[protein]-peptidylproline (omega=180) = [protein]-peptidylproline (omega=0)</text>
        <dbReference type="Rhea" id="RHEA:16237"/>
        <dbReference type="Rhea" id="RHEA-COMP:10747"/>
        <dbReference type="Rhea" id="RHEA-COMP:10748"/>
        <dbReference type="ChEBI" id="CHEBI:83833"/>
        <dbReference type="ChEBI" id="CHEBI:83834"/>
        <dbReference type="EC" id="5.2.1.8"/>
    </reaction>
</comment>
<gene>
    <name evidence="8" type="ORF">I7X43_06580</name>
</gene>
<keyword evidence="4 5" id="KW-0697">Rotamase</keyword>
<dbReference type="EC" id="5.2.1.8" evidence="3"/>
<feature type="chain" id="PRO_5037023048" description="peptidylprolyl isomerase" evidence="6">
    <location>
        <begin position="19"/>
        <end position="258"/>
    </location>
</feature>
<evidence type="ECO:0000256" key="5">
    <source>
        <dbReference type="PROSITE-ProRule" id="PRU00278"/>
    </source>
</evidence>
<dbReference type="EMBL" id="JAEDAL010000002">
    <property type="protein sequence ID" value="MBH9552517.1"/>
    <property type="molecule type" value="Genomic_DNA"/>
</dbReference>
<evidence type="ECO:0000259" key="7">
    <source>
        <dbReference type="PROSITE" id="PS50198"/>
    </source>
</evidence>
<evidence type="ECO:0000313" key="8">
    <source>
        <dbReference type="EMBL" id="MBH9552517.1"/>
    </source>
</evidence>
<dbReference type="SUPFAM" id="SSF109998">
    <property type="entry name" value="Triger factor/SurA peptide-binding domain-like"/>
    <property type="match status" value="1"/>
</dbReference>
<evidence type="ECO:0000256" key="3">
    <source>
        <dbReference type="ARBA" id="ARBA00013194"/>
    </source>
</evidence>
<dbReference type="GO" id="GO:0003755">
    <property type="term" value="F:peptidyl-prolyl cis-trans isomerase activity"/>
    <property type="evidence" value="ECO:0007669"/>
    <property type="project" value="UniProtKB-KW"/>
</dbReference>
<evidence type="ECO:0000256" key="4">
    <source>
        <dbReference type="ARBA" id="ARBA00023110"/>
    </source>
</evidence>
<keyword evidence="9" id="KW-1185">Reference proteome</keyword>
<dbReference type="RefSeq" id="WP_198100121.1">
    <property type="nucleotide sequence ID" value="NZ_JAEDAL010000002.1"/>
</dbReference>
<dbReference type="InterPro" id="IPR050245">
    <property type="entry name" value="PrsA_foldase"/>
</dbReference>
<accession>A0A931ITK7</accession>
<dbReference type="AlphaFoldDB" id="A0A931ITK7"/>
<evidence type="ECO:0000256" key="6">
    <source>
        <dbReference type="SAM" id="SignalP"/>
    </source>
</evidence>
<dbReference type="SUPFAM" id="SSF54534">
    <property type="entry name" value="FKBP-like"/>
    <property type="match status" value="1"/>
</dbReference>
<reference evidence="8" key="1">
    <citation type="submission" date="2020-12" db="EMBL/GenBank/DDBJ databases">
        <title>The genome sequence of Inhella sp. 4Y17.</title>
        <authorList>
            <person name="Liu Y."/>
        </authorList>
    </citation>
    <scope>NUCLEOTIDE SEQUENCE</scope>
    <source>
        <strain evidence="8">4Y10</strain>
    </source>
</reference>
<dbReference type="PANTHER" id="PTHR47245">
    <property type="entry name" value="PEPTIDYLPROLYL ISOMERASE"/>
    <property type="match status" value="1"/>
</dbReference>
<dbReference type="InterPro" id="IPR000297">
    <property type="entry name" value="PPIase_PpiC"/>
</dbReference>
<feature type="signal peptide" evidence="6">
    <location>
        <begin position="1"/>
        <end position="18"/>
    </location>
</feature>
<proteinExistence type="inferred from homology"/>
<evidence type="ECO:0000313" key="9">
    <source>
        <dbReference type="Proteomes" id="UP000620139"/>
    </source>
</evidence>
<keyword evidence="5 8" id="KW-0413">Isomerase</keyword>
<dbReference type="InterPro" id="IPR027304">
    <property type="entry name" value="Trigger_fact/SurA_dom_sf"/>
</dbReference>
<evidence type="ECO:0000256" key="2">
    <source>
        <dbReference type="ARBA" id="ARBA00007656"/>
    </source>
</evidence>
<dbReference type="Gene3D" id="3.10.50.40">
    <property type="match status" value="1"/>
</dbReference>
<comment type="caution">
    <text evidence="8">The sequence shown here is derived from an EMBL/GenBank/DDBJ whole genome shotgun (WGS) entry which is preliminary data.</text>
</comment>
<dbReference type="InterPro" id="IPR046357">
    <property type="entry name" value="PPIase_dom_sf"/>
</dbReference>
<evidence type="ECO:0000256" key="1">
    <source>
        <dbReference type="ARBA" id="ARBA00000971"/>
    </source>
</evidence>
<comment type="similarity">
    <text evidence="2">Belongs to the PpiC/parvulin rotamase family.</text>
</comment>
<feature type="domain" description="PpiC" evidence="7">
    <location>
        <begin position="125"/>
        <end position="215"/>
    </location>
</feature>
<keyword evidence="6" id="KW-0732">Signal</keyword>
<dbReference type="Pfam" id="PF13616">
    <property type="entry name" value="Rotamase_3"/>
    <property type="match status" value="1"/>
</dbReference>
<protein>
    <recommendedName>
        <fullName evidence="3">peptidylprolyl isomerase</fullName>
        <ecNumber evidence="3">5.2.1.8</ecNumber>
    </recommendedName>
</protein>
<dbReference type="Gene3D" id="1.10.8.1040">
    <property type="match status" value="1"/>
</dbReference>
<dbReference type="Proteomes" id="UP000620139">
    <property type="component" value="Unassembled WGS sequence"/>
</dbReference>
<dbReference type="PANTHER" id="PTHR47245:SF2">
    <property type="entry name" value="PEPTIDYL-PROLYL CIS-TRANS ISOMERASE HP_0175-RELATED"/>
    <property type="match status" value="1"/>
</dbReference>